<dbReference type="Gene3D" id="3.40.50.720">
    <property type="entry name" value="NAD(P)-binding Rossmann-like Domain"/>
    <property type="match status" value="1"/>
</dbReference>
<feature type="region of interest" description="Disordered" evidence="1">
    <location>
        <begin position="1"/>
        <end position="74"/>
    </location>
</feature>
<proteinExistence type="predicted"/>
<feature type="compositionally biased region" description="Polar residues" evidence="1">
    <location>
        <begin position="35"/>
        <end position="44"/>
    </location>
</feature>
<sequence>MSRALGLSRPTAIRHCLQAPGSPKLPEGRIKALASFSSRPSPRAQSFPVAGQPSPPPSSPTAGPREQRDMEERYRTSRLPPGLLILGASGGVAQALLQLLPEYRHEFGELVLMDGRRGVTDSPFLDHRALRYTFIEHHLDIRRADAELAPICTRHAIGIVLDLTDARSLPILKATHRAGASYINTMLNDERFTVPEQHAQILSCRAEFANRPHLLCTGMNPGIVNHWVSQAIVRHGRPHEIAFFEFDSSAPADMPPHECAPFITWSRKEFLHEIAEEPGGRLSDGGEIEWLRPNALSHPVDMRPHLAPIVARSSYPRGMLLLHEEVVTLGRRFNLPASFTYGIHPASLAALRSSWLSNDRLTVADLLLADNVTVPLAGSDLVGVWLQYDDRDVRIFNVMHNRDLRGTNDTYRQVAVGVLAGIRAMAHGQIPCGVHFVEDLDSPVFAETVRTHMVVQEHIVWKPQPEVQPVRRDVPLARRT</sequence>
<name>A0A2M8QFH1_9CHLR</name>
<dbReference type="Proteomes" id="UP000230790">
    <property type="component" value="Unassembled WGS sequence"/>
</dbReference>
<reference evidence="3 4" key="1">
    <citation type="submission" date="2017-11" db="EMBL/GenBank/DDBJ databases">
        <title>Evolution of Phototrophy in the Chloroflexi Phylum Driven by Horizontal Gene Transfer.</title>
        <authorList>
            <person name="Ward L.M."/>
            <person name="Hemp J."/>
            <person name="Shih P.M."/>
            <person name="Mcglynn S.E."/>
            <person name="Fischer W."/>
        </authorList>
    </citation>
    <scope>NUCLEOTIDE SEQUENCE [LARGE SCALE GENOMIC DNA]</scope>
    <source>
        <strain evidence="3">JP3_7</strain>
    </source>
</reference>
<dbReference type="Pfam" id="PF03435">
    <property type="entry name" value="Sacchrp_dh_NADP"/>
    <property type="match status" value="1"/>
</dbReference>
<protein>
    <recommendedName>
        <fullName evidence="2">Saccharopine dehydrogenase NADP binding domain-containing protein</fullName>
    </recommendedName>
</protein>
<organism evidence="3 4">
    <name type="scientific">Candidatus Thermofonsia Clade 3 bacterium</name>
    <dbReference type="NCBI Taxonomy" id="2364212"/>
    <lineage>
        <taxon>Bacteria</taxon>
        <taxon>Bacillati</taxon>
        <taxon>Chloroflexota</taxon>
        <taxon>Candidatus Thermofontia</taxon>
        <taxon>Candidatus Thermofonsia Clade 3</taxon>
    </lineage>
</organism>
<comment type="caution">
    <text evidence="3">The sequence shown here is derived from an EMBL/GenBank/DDBJ whole genome shotgun (WGS) entry which is preliminary data.</text>
</comment>
<dbReference type="AlphaFoldDB" id="A0A2M8QFH1"/>
<dbReference type="InterPro" id="IPR005097">
    <property type="entry name" value="Sacchrp_dh_NADP-bd"/>
</dbReference>
<dbReference type="EMBL" id="PGTN01000012">
    <property type="protein sequence ID" value="PJF48534.1"/>
    <property type="molecule type" value="Genomic_DNA"/>
</dbReference>
<feature type="compositionally biased region" description="Basic and acidic residues" evidence="1">
    <location>
        <begin position="65"/>
        <end position="74"/>
    </location>
</feature>
<feature type="domain" description="Saccharopine dehydrogenase NADP binding" evidence="2">
    <location>
        <begin position="84"/>
        <end position="203"/>
    </location>
</feature>
<gene>
    <name evidence="3" type="ORF">CUN48_03105</name>
</gene>
<evidence type="ECO:0000313" key="3">
    <source>
        <dbReference type="EMBL" id="PJF48534.1"/>
    </source>
</evidence>
<evidence type="ECO:0000313" key="4">
    <source>
        <dbReference type="Proteomes" id="UP000230790"/>
    </source>
</evidence>
<evidence type="ECO:0000256" key="1">
    <source>
        <dbReference type="SAM" id="MobiDB-lite"/>
    </source>
</evidence>
<evidence type="ECO:0000259" key="2">
    <source>
        <dbReference type="Pfam" id="PF03435"/>
    </source>
</evidence>
<accession>A0A2M8QFH1</accession>